<gene>
    <name evidence="1" type="ORF">ABXS70_26715</name>
</gene>
<accession>A0AAU8NC79</accession>
<name>A0AAU8NC79_9BACL</name>
<organism evidence="1">
    <name type="scientific">Paenibacillus sp. AN1007</name>
    <dbReference type="NCBI Taxonomy" id="3151385"/>
    <lineage>
        <taxon>Bacteria</taxon>
        <taxon>Bacillati</taxon>
        <taxon>Bacillota</taxon>
        <taxon>Bacilli</taxon>
        <taxon>Bacillales</taxon>
        <taxon>Paenibacillaceae</taxon>
        <taxon>Paenibacillus</taxon>
    </lineage>
</organism>
<dbReference type="EMBL" id="CP159992">
    <property type="protein sequence ID" value="XCP94655.1"/>
    <property type="molecule type" value="Genomic_DNA"/>
</dbReference>
<proteinExistence type="predicted"/>
<sequence length="153" mass="18362">MNIYSMDKKDVQLTHLIGYTLSKLCTYEWVKFNMFAKENIYHSTPGLYFRFHSPGQVYNQLAKCVDSFQEGELQWKLYLSFESRNKNYSLEPYEVFLARSTDEFKEHYDLKRILGERYNKICELGIKDIPALNDHIEKWFHVEDKMPILPDQD</sequence>
<evidence type="ECO:0000313" key="1">
    <source>
        <dbReference type="EMBL" id="XCP94655.1"/>
    </source>
</evidence>
<dbReference type="AlphaFoldDB" id="A0AAU8NC79"/>
<reference evidence="1" key="1">
    <citation type="submission" date="2024-05" db="EMBL/GenBank/DDBJ databases">
        <title>Draft genome assemblies of 36 bacteria isolated from hibernating arctic ground squirrels.</title>
        <authorList>
            <person name="McKee H."/>
            <person name="Mullen L."/>
            <person name="Drown D.M."/>
            <person name="Duddleston K.N."/>
        </authorList>
    </citation>
    <scope>NUCLEOTIDE SEQUENCE</scope>
    <source>
        <strain evidence="1">AN1007</strain>
    </source>
</reference>
<dbReference type="RefSeq" id="WP_342553489.1">
    <property type="nucleotide sequence ID" value="NZ_CP159992.1"/>
</dbReference>
<protein>
    <submittedName>
        <fullName evidence="1">Uncharacterized protein</fullName>
    </submittedName>
</protein>